<keyword evidence="4" id="KW-1185">Reference proteome</keyword>
<dbReference type="SUPFAM" id="SSF51735">
    <property type="entry name" value="NAD(P)-binding Rossmann-fold domains"/>
    <property type="match status" value="1"/>
</dbReference>
<organism evidence="3 4">
    <name type="scientific">Rhododendron griersonianum</name>
    <dbReference type="NCBI Taxonomy" id="479676"/>
    <lineage>
        <taxon>Eukaryota</taxon>
        <taxon>Viridiplantae</taxon>
        <taxon>Streptophyta</taxon>
        <taxon>Embryophyta</taxon>
        <taxon>Tracheophyta</taxon>
        <taxon>Spermatophyta</taxon>
        <taxon>Magnoliopsida</taxon>
        <taxon>eudicotyledons</taxon>
        <taxon>Gunneridae</taxon>
        <taxon>Pentapetalae</taxon>
        <taxon>asterids</taxon>
        <taxon>Ericales</taxon>
        <taxon>Ericaceae</taxon>
        <taxon>Ericoideae</taxon>
        <taxon>Rhodoreae</taxon>
        <taxon>Rhododendron</taxon>
    </lineage>
</organism>
<dbReference type="PANTHER" id="PTHR10366">
    <property type="entry name" value="NAD DEPENDENT EPIMERASE/DEHYDRATASE"/>
    <property type="match status" value="1"/>
</dbReference>
<dbReference type="InterPro" id="IPR036291">
    <property type="entry name" value="NAD(P)-bd_dom_sf"/>
</dbReference>
<evidence type="ECO:0008006" key="5">
    <source>
        <dbReference type="Google" id="ProtNLM"/>
    </source>
</evidence>
<evidence type="ECO:0000313" key="3">
    <source>
        <dbReference type="EMBL" id="KAG5524203.1"/>
    </source>
</evidence>
<proteinExistence type="predicted"/>
<reference evidence="3" key="1">
    <citation type="submission" date="2020-08" db="EMBL/GenBank/DDBJ databases">
        <title>Plant Genome Project.</title>
        <authorList>
            <person name="Zhang R.-G."/>
        </authorList>
    </citation>
    <scope>NUCLEOTIDE SEQUENCE</scope>
    <source>
        <strain evidence="3">WSP0</strain>
        <tissue evidence="3">Leaf</tissue>
    </source>
</reference>
<keyword evidence="1" id="KW-0521">NADP</keyword>
<dbReference type="EMBL" id="JACTNZ010000011">
    <property type="protein sequence ID" value="KAG5524203.1"/>
    <property type="molecule type" value="Genomic_DNA"/>
</dbReference>
<evidence type="ECO:0000256" key="1">
    <source>
        <dbReference type="ARBA" id="ARBA00022857"/>
    </source>
</evidence>
<comment type="caution">
    <text evidence="3">The sequence shown here is derived from an EMBL/GenBank/DDBJ whole genome shotgun (WGS) entry which is preliminary data.</text>
</comment>
<dbReference type="Proteomes" id="UP000823749">
    <property type="component" value="Chromosome 11"/>
</dbReference>
<evidence type="ECO:0000313" key="4">
    <source>
        <dbReference type="Proteomes" id="UP000823749"/>
    </source>
</evidence>
<accession>A0AAV6I9F6</accession>
<dbReference type="AlphaFoldDB" id="A0AAV6I9F6"/>
<keyword evidence="2" id="KW-0560">Oxidoreductase</keyword>
<evidence type="ECO:0000256" key="2">
    <source>
        <dbReference type="ARBA" id="ARBA00023002"/>
    </source>
</evidence>
<dbReference type="Gene3D" id="3.40.50.720">
    <property type="entry name" value="NAD(P)-binding Rossmann-like Domain"/>
    <property type="match status" value="1"/>
</dbReference>
<name>A0AAV6I9F6_9ERIC</name>
<gene>
    <name evidence="3" type="ORF">RHGRI_031013</name>
</gene>
<protein>
    <recommendedName>
        <fullName evidence="5">Cinnamoyl-CoA reductase</fullName>
    </recommendedName>
</protein>
<dbReference type="PANTHER" id="PTHR10366:SF749">
    <property type="entry name" value="NAD DEPENDENT EPIMERASE_DEHYDRATASE FAMILY PROTEIN, EXPRESSED"/>
    <property type="match status" value="1"/>
</dbReference>
<dbReference type="InterPro" id="IPR050425">
    <property type="entry name" value="NAD(P)_dehydrat-like"/>
</dbReference>
<sequence length="179" mass="19850">MDLEQEFMAELEVRVAHNVLEACAQTDTIDKVVFTSSATAVIWRGIDDPNNTNKSSLSDLDERDWSDITLCRNFKTLAEKTAWALAMDRGINMVCINAGLLLGPDLSITNPYLKGAAEMYEDGVFVTADLNFLVDAHICVFEDVSSYGRYLSFNHVINRTEDAIKLAQLLSTVSPQPPT</sequence>
<dbReference type="GO" id="GO:0016616">
    <property type="term" value="F:oxidoreductase activity, acting on the CH-OH group of donors, NAD or NADP as acceptor"/>
    <property type="evidence" value="ECO:0007669"/>
    <property type="project" value="TreeGrafter"/>
</dbReference>